<dbReference type="RefSeq" id="WP_161694391.1">
    <property type="nucleotide sequence ID" value="NZ_JAAAMU010000002.1"/>
</dbReference>
<dbReference type="PANTHER" id="PTHR43744:SF9">
    <property type="entry name" value="POLYGALACTURONAN_RHAMNOGALACTURONAN TRANSPORT SYSTEM PERMEASE PROTEIN YTCP"/>
    <property type="match status" value="1"/>
</dbReference>
<feature type="domain" description="ABC transmembrane type-1" evidence="8">
    <location>
        <begin position="75"/>
        <end position="281"/>
    </location>
</feature>
<feature type="transmembrane region" description="Helical" evidence="7">
    <location>
        <begin position="183"/>
        <end position="205"/>
    </location>
</feature>
<dbReference type="CDD" id="cd06261">
    <property type="entry name" value="TM_PBP2"/>
    <property type="match status" value="1"/>
</dbReference>
<comment type="caution">
    <text evidence="9">The sequence shown here is derived from an EMBL/GenBank/DDBJ whole genome shotgun (WGS) entry which is preliminary data.</text>
</comment>
<organism evidence="9 10">
    <name type="scientific">Paenibacillus sacheonensis</name>
    <dbReference type="NCBI Taxonomy" id="742054"/>
    <lineage>
        <taxon>Bacteria</taxon>
        <taxon>Bacillati</taxon>
        <taxon>Bacillota</taxon>
        <taxon>Bacilli</taxon>
        <taxon>Bacillales</taxon>
        <taxon>Paenibacillaceae</taxon>
        <taxon>Paenibacillus</taxon>
    </lineage>
</organism>
<protein>
    <submittedName>
        <fullName evidence="9">ABC transporter permease subunit</fullName>
    </submittedName>
</protein>
<evidence type="ECO:0000256" key="4">
    <source>
        <dbReference type="ARBA" id="ARBA00022692"/>
    </source>
</evidence>
<dbReference type="PROSITE" id="PS50928">
    <property type="entry name" value="ABC_TM1"/>
    <property type="match status" value="1"/>
</dbReference>
<feature type="transmembrane region" description="Helical" evidence="7">
    <location>
        <begin position="142"/>
        <end position="162"/>
    </location>
</feature>
<evidence type="ECO:0000256" key="1">
    <source>
        <dbReference type="ARBA" id="ARBA00004651"/>
    </source>
</evidence>
<evidence type="ECO:0000256" key="5">
    <source>
        <dbReference type="ARBA" id="ARBA00022989"/>
    </source>
</evidence>
<dbReference type="Proteomes" id="UP000558113">
    <property type="component" value="Unassembled WGS sequence"/>
</dbReference>
<evidence type="ECO:0000256" key="3">
    <source>
        <dbReference type="ARBA" id="ARBA00022475"/>
    </source>
</evidence>
<proteinExistence type="inferred from homology"/>
<dbReference type="GO" id="GO:0055085">
    <property type="term" value="P:transmembrane transport"/>
    <property type="evidence" value="ECO:0007669"/>
    <property type="project" value="InterPro"/>
</dbReference>
<comment type="subcellular location">
    <subcellularLocation>
        <location evidence="1 7">Cell membrane</location>
        <topology evidence="1 7">Multi-pass membrane protein</topology>
    </subcellularLocation>
</comment>
<keyword evidence="4 7" id="KW-0812">Transmembrane</keyword>
<reference evidence="9 10" key="1">
    <citation type="submission" date="2020-01" db="EMBL/GenBank/DDBJ databases">
        <title>Paenibacillus soybeanensis sp. nov. isolated from the nodules of soybean (Glycine max(L.) Merr).</title>
        <authorList>
            <person name="Wang H."/>
        </authorList>
    </citation>
    <scope>NUCLEOTIDE SEQUENCE [LARGE SCALE GENOMIC DNA]</scope>
    <source>
        <strain evidence="9 10">DSM 23054</strain>
    </source>
</reference>
<evidence type="ECO:0000313" key="9">
    <source>
        <dbReference type="EMBL" id="NBC68007.1"/>
    </source>
</evidence>
<dbReference type="SUPFAM" id="SSF161098">
    <property type="entry name" value="MetI-like"/>
    <property type="match status" value="1"/>
</dbReference>
<evidence type="ECO:0000256" key="6">
    <source>
        <dbReference type="ARBA" id="ARBA00023136"/>
    </source>
</evidence>
<dbReference type="Gene3D" id="1.10.3720.10">
    <property type="entry name" value="MetI-like"/>
    <property type="match status" value="1"/>
</dbReference>
<dbReference type="OrthoDB" id="9810086at2"/>
<keyword evidence="3" id="KW-1003">Cell membrane</keyword>
<comment type="similarity">
    <text evidence="7">Belongs to the binding-protein-dependent transport system permease family.</text>
</comment>
<sequence length="296" mass="33533">MIRQRSFGDLAFAFLNTFGLALLGFITLFPFIHLLAISLNEPLDMIKGGITWLPRKLSWFNYSYVFDNKNLFMAAFVSIARTVVGTFLGVVCTAMIAYALSRREFIFRKPFNFYFVLTLYVNGGLIPGYLLIKNIGLMNNFWVYILPILVSAYNVMIMRSYFEQLPEGVVESAKIDGANDFQTLFRIIIPISMPVIATVTLFIGVQHWNSWFDNYLYTSRSQSLSLMQYELMKVLLQSVNQSAVTAGSSAANDVARLSPQSIRAALTIVVTLPILIVYPFLQKYFVKGITMSAMKE</sequence>
<feature type="transmembrane region" description="Helical" evidence="7">
    <location>
        <begin position="111"/>
        <end position="130"/>
    </location>
</feature>
<accession>A0A7X4YKK8</accession>
<dbReference type="Pfam" id="PF00528">
    <property type="entry name" value="BPD_transp_1"/>
    <property type="match status" value="1"/>
</dbReference>
<dbReference type="PANTHER" id="PTHR43744">
    <property type="entry name" value="ABC TRANSPORTER PERMEASE PROTEIN MG189-RELATED-RELATED"/>
    <property type="match status" value="1"/>
</dbReference>
<dbReference type="InterPro" id="IPR000515">
    <property type="entry name" value="MetI-like"/>
</dbReference>
<dbReference type="AlphaFoldDB" id="A0A7X4YKK8"/>
<dbReference type="GO" id="GO:0005886">
    <property type="term" value="C:plasma membrane"/>
    <property type="evidence" value="ECO:0007669"/>
    <property type="project" value="UniProtKB-SubCell"/>
</dbReference>
<keyword evidence="2 7" id="KW-0813">Transport</keyword>
<evidence type="ECO:0000256" key="7">
    <source>
        <dbReference type="RuleBase" id="RU363032"/>
    </source>
</evidence>
<keyword evidence="10" id="KW-1185">Reference proteome</keyword>
<gene>
    <name evidence="9" type="ORF">GT003_03245</name>
</gene>
<feature type="transmembrane region" description="Helical" evidence="7">
    <location>
        <begin position="71"/>
        <end position="99"/>
    </location>
</feature>
<feature type="transmembrane region" description="Helical" evidence="7">
    <location>
        <begin position="262"/>
        <end position="281"/>
    </location>
</feature>
<feature type="transmembrane region" description="Helical" evidence="7">
    <location>
        <begin position="12"/>
        <end position="37"/>
    </location>
</feature>
<dbReference type="EMBL" id="JAAAMU010000002">
    <property type="protein sequence ID" value="NBC68007.1"/>
    <property type="molecule type" value="Genomic_DNA"/>
</dbReference>
<keyword evidence="5 7" id="KW-1133">Transmembrane helix</keyword>
<keyword evidence="6 7" id="KW-0472">Membrane</keyword>
<evidence type="ECO:0000259" key="8">
    <source>
        <dbReference type="PROSITE" id="PS50928"/>
    </source>
</evidence>
<evidence type="ECO:0000256" key="2">
    <source>
        <dbReference type="ARBA" id="ARBA00022448"/>
    </source>
</evidence>
<name>A0A7X4YKK8_9BACL</name>
<dbReference type="InterPro" id="IPR035906">
    <property type="entry name" value="MetI-like_sf"/>
</dbReference>
<evidence type="ECO:0000313" key="10">
    <source>
        <dbReference type="Proteomes" id="UP000558113"/>
    </source>
</evidence>